<reference evidence="3 4" key="1">
    <citation type="submission" date="2019-06" db="EMBL/GenBank/DDBJ databases">
        <title>A chromosomal-level reference genome of Carpinus fangiana (Coryloideae, Betulaceae).</title>
        <authorList>
            <person name="Yang X."/>
            <person name="Wang Z."/>
            <person name="Zhang L."/>
            <person name="Hao G."/>
            <person name="Liu J."/>
            <person name="Yang Y."/>
        </authorList>
    </citation>
    <scope>NUCLEOTIDE SEQUENCE [LARGE SCALE GENOMIC DNA]</scope>
    <source>
        <strain evidence="3">Cfa_2016G</strain>
        <tissue evidence="3">Leaf</tissue>
    </source>
</reference>
<dbReference type="InterPro" id="IPR016040">
    <property type="entry name" value="NAD(P)-bd_dom"/>
</dbReference>
<dbReference type="PANTHER" id="PTHR46082:SF6">
    <property type="entry name" value="AAA+ ATPASE DOMAIN-CONTAINING PROTEIN-RELATED"/>
    <property type="match status" value="1"/>
</dbReference>
<dbReference type="Gene3D" id="3.40.50.300">
    <property type="entry name" value="P-loop containing nucleotide triphosphate hydrolases"/>
    <property type="match status" value="1"/>
</dbReference>
<feature type="region of interest" description="Disordered" evidence="1">
    <location>
        <begin position="1595"/>
        <end position="1615"/>
    </location>
</feature>
<evidence type="ECO:0000259" key="2">
    <source>
        <dbReference type="Pfam" id="PF13460"/>
    </source>
</evidence>
<dbReference type="InterPro" id="IPR053137">
    <property type="entry name" value="NLR-like"/>
</dbReference>
<dbReference type="SUPFAM" id="SSF48452">
    <property type="entry name" value="TPR-like"/>
    <property type="match status" value="5"/>
</dbReference>
<comment type="caution">
    <text evidence="3">The sequence shown here is derived from an EMBL/GenBank/DDBJ whole genome shotgun (WGS) entry which is preliminary data.</text>
</comment>
<dbReference type="Pfam" id="PF13374">
    <property type="entry name" value="TPR_10"/>
    <property type="match status" value="1"/>
</dbReference>
<evidence type="ECO:0000313" key="4">
    <source>
        <dbReference type="Proteomes" id="UP000327013"/>
    </source>
</evidence>
<protein>
    <recommendedName>
        <fullName evidence="2">NAD(P)-binding domain-containing protein</fullName>
    </recommendedName>
</protein>
<dbReference type="Pfam" id="PF13460">
    <property type="entry name" value="NAD_binding_10"/>
    <property type="match status" value="1"/>
</dbReference>
<evidence type="ECO:0000256" key="1">
    <source>
        <dbReference type="SAM" id="MobiDB-lite"/>
    </source>
</evidence>
<dbReference type="InterPro" id="IPR027417">
    <property type="entry name" value="P-loop_NTPase"/>
</dbReference>
<sequence>MSTYTVLGATGAAGSSVLKHLLTRKTSQLHRLNLYVRSSKKLLLQNPTLAFLPNVSIFEASLDQQHIITQAIQGADYIFACTGDNESPPQLRVARDTAAAVTHALTTVKPSPNRPPTLVMLSSAWLNPRLAAALPRPCVWLLHTALANSCADLRHAQAAYEALHATGVCRVLFAQPGALMAAEAPSGYALSTQRTSLMLAYADLGPGMVEMAERQGEFVGHGVGVCATGSVTPTPGSSKARIQESYVQLARNLRLPQAEDPNIDKIALVLEYLQEEANGPWLMILDNVDEEEVAVYTISPTSSDEREDRTYDTLLPNCRHGQVLLTSRNKAAAWEIVNEPECIVSVEPLSEAEALDLLRKKIPKDASSDEIARALVQGLEMLPLAITQASAYMNKRGMSITRYLSLFSANQDKLLVEMNERDPRRDSAGHISNSVFGTWMISFEYIRGLQKSTLCTDILSFMSLIDSDHVPLDYLVTDEHDDEFAVQEAINPLCQFHLIVEETYEGNLQQDESSERLKARYFGMHRLMQRAVQHWLEHNAEIQRWKDITVSHLSNRFPNASNDPKSWNICHDLVPHASKSFQYHMSCQDSAIVATDLKVKTAIYFRAMGFHRSALDLLEDSYSEVGALLGAKHRKSLDIASHIVPTLGSLGEFHTGAVRGRMELERAEEALGRDDPVTVVILYTLGDCLVMTANNPDTKMILDDASERILNCFGESSPYAMMATHNLANYYMVTGWLSSAEPLYRTLMNRFEQMPASDKYPFLAMVNNYSALLLILGKMDEAITLSERYLEEWSQILGPCHPERLVGAATLALCLVRRNPTRAFNLAQSALHGLEKSPKLDSFQTVVVYNYMATVYQTLGLVLPAIELQEKALKRRSEILGPKHSETIVSMGILGAMYADQGNLKEAKYTLEKTYSLFLETDMQHHHERMRVGATLASVMSEQGDHVEAQIMLESMLIEPVCEEQKNDRSRISVASSLATVLIRQGRSKEAQNLLLAHKMLIIASSIQENQQILDVLLTTLRYLIEETEQLPSLEMVSTKLCSYITSILDSSILPDLVHAIDIANTIVGSCGREGAYELCQSILSFIKTLFGPDAVGTLYFEEITALVIPHGQLQPSAEEMCLSTLQRKSNILPQDDYQILLSRRNLAFIYSEYRQWIKARSTLKDILQICEKKFGTTNETTLRVRMAMAYLVLISGNLDGALSNFRSILHDRVAVVGEEDELSLDLSRELAVILSQSGRHAEALEIQQKSYEIRLKNYGATHRITLKLRSCIADCLRALQRHDEAESLYRDVLASRISTYGPKDADVSETLNKLAMCLNECEDDLEKLCEAADLIKEAVKMKTNFLGRDHPETLVTVRDMGLIKQSQGLLTEAEVHFSLAYDRLEQCLGPMHHQSITSLDILINNLLCQNRQHDCIRLFRRAILTNRTSTGANYDRTLSLSCALGMALLQVASTKAAEGRRKELGDGHVDTIFSCTVQFRALRELGEFPAALDKGFDILRVWEASALRADSDHVEIVLSNMIVCARNVEDWATTESLCRQFLTLKSFAGEEQEIRSSMSPYLGVMGESIYMQGRPLACIRCFRGSIRIKRLSSNVAKSKPRRRPALRGDTCPPRRHARLRDRGIGFTTTVHSVAAPRRGSPKLEAGRHHGR</sequence>
<dbReference type="SUPFAM" id="SSF52540">
    <property type="entry name" value="P-loop containing nucleoside triphosphate hydrolases"/>
    <property type="match status" value="1"/>
</dbReference>
<dbReference type="Gene3D" id="1.25.40.10">
    <property type="entry name" value="Tetratricopeptide repeat domain"/>
    <property type="match status" value="4"/>
</dbReference>
<evidence type="ECO:0000313" key="3">
    <source>
        <dbReference type="EMBL" id="KAB8446229.1"/>
    </source>
</evidence>
<feature type="domain" description="NAD(P)-binding" evidence="2">
    <location>
        <begin position="8"/>
        <end position="104"/>
    </location>
</feature>
<name>A0A5N6L2X9_9ROSI</name>
<dbReference type="InterPro" id="IPR036291">
    <property type="entry name" value="NAD(P)-bd_dom_sf"/>
</dbReference>
<dbReference type="InterPro" id="IPR011990">
    <property type="entry name" value="TPR-like_helical_dom_sf"/>
</dbReference>
<gene>
    <name evidence="3" type="ORF">FH972_025211</name>
</gene>
<keyword evidence="4" id="KW-1185">Reference proteome</keyword>
<accession>A0A5N6L2X9</accession>
<feature type="region of interest" description="Disordered" evidence="1">
    <location>
        <begin position="1632"/>
        <end position="1652"/>
    </location>
</feature>
<proteinExistence type="predicted"/>
<dbReference type="PANTHER" id="PTHR46082">
    <property type="entry name" value="ATP/GTP-BINDING PROTEIN-RELATED"/>
    <property type="match status" value="1"/>
</dbReference>
<dbReference type="EMBL" id="VIBQ01000038">
    <property type="protein sequence ID" value="KAB8446229.1"/>
    <property type="molecule type" value="Genomic_DNA"/>
</dbReference>
<dbReference type="Proteomes" id="UP000327013">
    <property type="component" value="Unassembled WGS sequence"/>
</dbReference>
<dbReference type="SUPFAM" id="SSF51735">
    <property type="entry name" value="NAD(P)-binding Rossmann-fold domains"/>
    <property type="match status" value="1"/>
</dbReference>
<dbReference type="Pfam" id="PF13424">
    <property type="entry name" value="TPR_12"/>
    <property type="match status" value="2"/>
</dbReference>
<dbReference type="OrthoDB" id="1658288at2759"/>
<organism evidence="3 4">
    <name type="scientific">Carpinus fangiana</name>
    <dbReference type="NCBI Taxonomy" id="176857"/>
    <lineage>
        <taxon>Eukaryota</taxon>
        <taxon>Viridiplantae</taxon>
        <taxon>Streptophyta</taxon>
        <taxon>Embryophyta</taxon>
        <taxon>Tracheophyta</taxon>
        <taxon>Spermatophyta</taxon>
        <taxon>Magnoliopsida</taxon>
        <taxon>eudicotyledons</taxon>
        <taxon>Gunneridae</taxon>
        <taxon>Pentapetalae</taxon>
        <taxon>rosids</taxon>
        <taxon>fabids</taxon>
        <taxon>Fagales</taxon>
        <taxon>Betulaceae</taxon>
        <taxon>Carpinus</taxon>
    </lineage>
</organism>
<dbReference type="Gene3D" id="3.40.50.720">
    <property type="entry name" value="NAD(P)-binding Rossmann-like Domain"/>
    <property type="match status" value="1"/>
</dbReference>